<dbReference type="SUPFAM" id="SSF82829">
    <property type="entry name" value="MesJ substrate recognition domain-like"/>
    <property type="match status" value="1"/>
</dbReference>
<gene>
    <name evidence="8 10" type="primary">tilS</name>
    <name evidence="10" type="ORF">ACED38_01510</name>
</gene>
<keyword evidence="2 8" id="KW-0963">Cytoplasm</keyword>
<comment type="function">
    <text evidence="8">Ligates lysine onto the cytidine present at position 34 of the AUA codon-specific tRNA(Ile) that contains the anticodon CAU, in an ATP-dependent manner. Cytidine is converted to lysidine, thus changing the amino acid specificity of the tRNA from methionine to isoleucine.</text>
</comment>
<keyword evidence="4 8" id="KW-0819">tRNA processing</keyword>
<evidence type="ECO:0000256" key="5">
    <source>
        <dbReference type="ARBA" id="ARBA00022741"/>
    </source>
</evidence>
<evidence type="ECO:0000256" key="6">
    <source>
        <dbReference type="ARBA" id="ARBA00022840"/>
    </source>
</evidence>
<dbReference type="InterPro" id="IPR012795">
    <property type="entry name" value="tRNA_Ile_lys_synt_N"/>
</dbReference>
<dbReference type="PANTHER" id="PTHR43033">
    <property type="entry name" value="TRNA(ILE)-LYSIDINE SYNTHASE-RELATED"/>
    <property type="match status" value="1"/>
</dbReference>
<dbReference type="Proteomes" id="UP001569153">
    <property type="component" value="Unassembled WGS sequence"/>
</dbReference>
<dbReference type="Pfam" id="PF01171">
    <property type="entry name" value="ATP_bind_3"/>
    <property type="match status" value="1"/>
</dbReference>
<keyword evidence="3 8" id="KW-0436">Ligase</keyword>
<proteinExistence type="inferred from homology"/>
<keyword evidence="5 8" id="KW-0547">Nucleotide-binding</keyword>
<sequence length="458" mass="52686">MFDTFTQSINQYRQPESKIILGLSGGMDSRVMLDLLAQFQRDNRDVECLAVHVHHGLSEHADEWAEKCVTWCGDYNIPVVVEKVQLDLNDGNSIEKQARDARYAVLSQHMSKHDLLLTGQHADDQLETFLLALKRGSGPRGLSCMAESMPFSQGQLLRPLLQVPRSVIESYIRTKELDWVEDESNQDTRYDRNFIRHQIAPSLLQRWPELRATVHRSAQLCAEQESLLDELLADRYSSLVDEFMGLDIKQLGKQSDRVRSRLIRMWFENMQQVMPSRHHLELIWKQVANAQQDANPILNLPHGQVRRYQNKLFCVEHVQDVSDWQHALELDKSLFLPDGLGEVSLIASRSTQLNDRESLTEPPNLSFEKTAGITMQFTLPKGQESSCYVHFAPEGLIAHPEGRGHSRKLKKLFQEYGVPSWQRRRIPILMLDDQVVAVLGLFVDKHFSGQDCELVWDK</sequence>
<evidence type="ECO:0000313" key="10">
    <source>
        <dbReference type="EMBL" id="MEZ8193552.1"/>
    </source>
</evidence>
<dbReference type="Pfam" id="PF09179">
    <property type="entry name" value="TilS"/>
    <property type="match status" value="1"/>
</dbReference>
<comment type="catalytic activity">
    <reaction evidence="7 8">
        <text>cytidine(34) in tRNA(Ile2) + L-lysine + ATP = lysidine(34) in tRNA(Ile2) + AMP + diphosphate + H(+)</text>
        <dbReference type="Rhea" id="RHEA:43744"/>
        <dbReference type="Rhea" id="RHEA-COMP:10625"/>
        <dbReference type="Rhea" id="RHEA-COMP:10670"/>
        <dbReference type="ChEBI" id="CHEBI:15378"/>
        <dbReference type="ChEBI" id="CHEBI:30616"/>
        <dbReference type="ChEBI" id="CHEBI:32551"/>
        <dbReference type="ChEBI" id="CHEBI:33019"/>
        <dbReference type="ChEBI" id="CHEBI:82748"/>
        <dbReference type="ChEBI" id="CHEBI:83665"/>
        <dbReference type="ChEBI" id="CHEBI:456215"/>
        <dbReference type="EC" id="6.3.4.19"/>
    </reaction>
</comment>
<dbReference type="CDD" id="cd01992">
    <property type="entry name" value="TilS_N"/>
    <property type="match status" value="1"/>
</dbReference>
<comment type="subcellular location">
    <subcellularLocation>
        <location evidence="1 8">Cytoplasm</location>
    </subcellularLocation>
</comment>
<evidence type="ECO:0000259" key="9">
    <source>
        <dbReference type="SMART" id="SM00977"/>
    </source>
</evidence>
<dbReference type="EC" id="6.3.4.19" evidence="8"/>
<reference evidence="10 11" key="1">
    <citation type="submission" date="2024-06" db="EMBL/GenBank/DDBJ databases">
        <authorList>
            <person name="Steensen K."/>
            <person name="Seneca J."/>
            <person name="Bartlau N."/>
            <person name="Yu A.X."/>
            <person name="Polz M.F."/>
        </authorList>
    </citation>
    <scope>NUCLEOTIDE SEQUENCE [LARGE SCALE GENOMIC DNA]</scope>
    <source>
        <strain evidence="10 11">FF146</strain>
    </source>
</reference>
<dbReference type="EMBL" id="JBGOOT010000001">
    <property type="protein sequence ID" value="MEZ8193552.1"/>
    <property type="molecule type" value="Genomic_DNA"/>
</dbReference>
<comment type="domain">
    <text evidence="8">The N-terminal region contains the highly conserved SGGXDS motif, predicted to be a P-loop motif involved in ATP binding.</text>
</comment>
<evidence type="ECO:0000256" key="2">
    <source>
        <dbReference type="ARBA" id="ARBA00022490"/>
    </source>
</evidence>
<dbReference type="NCBIfam" id="TIGR02432">
    <property type="entry name" value="lysidine_TilS_N"/>
    <property type="match status" value="1"/>
</dbReference>
<evidence type="ECO:0000256" key="4">
    <source>
        <dbReference type="ARBA" id="ARBA00022694"/>
    </source>
</evidence>
<dbReference type="InterPro" id="IPR015262">
    <property type="entry name" value="tRNA_Ile_lys_synt_subst-bd"/>
</dbReference>
<dbReference type="RefSeq" id="WP_371729530.1">
    <property type="nucleotide sequence ID" value="NZ_JBGOOT010000001.1"/>
</dbReference>
<dbReference type="Gene3D" id="1.20.59.20">
    <property type="match status" value="1"/>
</dbReference>
<dbReference type="Gene3D" id="3.40.50.620">
    <property type="entry name" value="HUPs"/>
    <property type="match status" value="1"/>
</dbReference>
<accession>A0ABV4M1F3</accession>
<dbReference type="InterPro" id="IPR012094">
    <property type="entry name" value="tRNA_Ile_lys_synt"/>
</dbReference>
<dbReference type="InterPro" id="IPR011063">
    <property type="entry name" value="TilS/TtcA_N"/>
</dbReference>
<dbReference type="PANTHER" id="PTHR43033:SF1">
    <property type="entry name" value="TRNA(ILE)-LYSIDINE SYNTHASE-RELATED"/>
    <property type="match status" value="1"/>
</dbReference>
<evidence type="ECO:0000256" key="3">
    <source>
        <dbReference type="ARBA" id="ARBA00022598"/>
    </source>
</evidence>
<dbReference type="GO" id="GO:0032267">
    <property type="term" value="F:tRNA(Ile)-lysidine synthase activity"/>
    <property type="evidence" value="ECO:0007669"/>
    <property type="project" value="UniProtKB-EC"/>
</dbReference>
<keyword evidence="11" id="KW-1185">Reference proteome</keyword>
<dbReference type="SUPFAM" id="SSF52402">
    <property type="entry name" value="Adenine nucleotide alpha hydrolases-like"/>
    <property type="match status" value="1"/>
</dbReference>
<dbReference type="InterPro" id="IPR012796">
    <property type="entry name" value="Lysidine-tRNA-synth_C"/>
</dbReference>
<dbReference type="SMART" id="SM00977">
    <property type="entry name" value="TilS_C"/>
    <property type="match status" value="1"/>
</dbReference>
<dbReference type="SUPFAM" id="SSF56037">
    <property type="entry name" value="PheT/TilS domain"/>
    <property type="match status" value="1"/>
</dbReference>
<evidence type="ECO:0000256" key="1">
    <source>
        <dbReference type="ARBA" id="ARBA00004496"/>
    </source>
</evidence>
<keyword evidence="6 8" id="KW-0067">ATP-binding</keyword>
<organism evidence="10 11">
    <name type="scientific">Vibrio cortegadensis</name>
    <dbReference type="NCBI Taxonomy" id="1328770"/>
    <lineage>
        <taxon>Bacteria</taxon>
        <taxon>Pseudomonadati</taxon>
        <taxon>Pseudomonadota</taxon>
        <taxon>Gammaproteobacteria</taxon>
        <taxon>Vibrionales</taxon>
        <taxon>Vibrionaceae</taxon>
        <taxon>Vibrio</taxon>
    </lineage>
</organism>
<feature type="domain" description="Lysidine-tRNA(Ile) synthetase C-terminal" evidence="9">
    <location>
        <begin position="387"/>
        <end position="456"/>
    </location>
</feature>
<dbReference type="InterPro" id="IPR014729">
    <property type="entry name" value="Rossmann-like_a/b/a_fold"/>
</dbReference>
<dbReference type="NCBIfam" id="TIGR02433">
    <property type="entry name" value="lysidine_TilS_C"/>
    <property type="match status" value="1"/>
</dbReference>
<dbReference type="HAMAP" id="MF_01161">
    <property type="entry name" value="tRNA_Ile_lys_synt"/>
    <property type="match status" value="1"/>
</dbReference>
<comment type="caution">
    <text evidence="10">The sequence shown here is derived from an EMBL/GenBank/DDBJ whole genome shotgun (WGS) entry which is preliminary data.</text>
</comment>
<name>A0ABV4M1F3_9VIBR</name>
<dbReference type="Pfam" id="PF11734">
    <property type="entry name" value="TilS_C"/>
    <property type="match status" value="1"/>
</dbReference>
<evidence type="ECO:0000313" key="11">
    <source>
        <dbReference type="Proteomes" id="UP001569153"/>
    </source>
</evidence>
<comment type="similarity">
    <text evidence="8">Belongs to the tRNA(Ile)-lysidine synthase family.</text>
</comment>
<feature type="binding site" evidence="8">
    <location>
        <begin position="24"/>
        <end position="29"/>
    </location>
    <ligand>
        <name>ATP</name>
        <dbReference type="ChEBI" id="CHEBI:30616"/>
    </ligand>
</feature>
<evidence type="ECO:0000256" key="7">
    <source>
        <dbReference type="ARBA" id="ARBA00048539"/>
    </source>
</evidence>
<protein>
    <recommendedName>
        <fullName evidence="8">tRNA(Ile)-lysidine synthase</fullName>
        <ecNumber evidence="8">6.3.4.19</ecNumber>
    </recommendedName>
    <alternativeName>
        <fullName evidence="8">tRNA(Ile)-2-lysyl-cytidine synthase</fullName>
    </alternativeName>
    <alternativeName>
        <fullName evidence="8">tRNA(Ile)-lysidine synthetase</fullName>
    </alternativeName>
</protein>
<evidence type="ECO:0000256" key="8">
    <source>
        <dbReference type="HAMAP-Rule" id="MF_01161"/>
    </source>
</evidence>